<dbReference type="Gene3D" id="3.30.30.30">
    <property type="match status" value="1"/>
</dbReference>
<dbReference type="FunFam" id="2.60.34.10:FF:000002">
    <property type="entry name" value="Heat shock 70 kDa"/>
    <property type="match status" value="1"/>
</dbReference>
<accession>T1IWZ9</accession>
<feature type="transmembrane region" description="Helical" evidence="5">
    <location>
        <begin position="6"/>
        <end position="28"/>
    </location>
</feature>
<dbReference type="PhylomeDB" id="T1IWZ9"/>
<proteinExistence type="inferred from homology"/>
<dbReference type="GO" id="GO:0140662">
    <property type="term" value="F:ATP-dependent protein folding chaperone"/>
    <property type="evidence" value="ECO:0007669"/>
    <property type="project" value="InterPro"/>
</dbReference>
<dbReference type="InterPro" id="IPR029047">
    <property type="entry name" value="HSP70_peptide-bd_sf"/>
</dbReference>
<keyword evidence="7" id="KW-1185">Reference proteome</keyword>
<keyword evidence="5" id="KW-1133">Transmembrane helix</keyword>
<evidence type="ECO:0000313" key="7">
    <source>
        <dbReference type="Proteomes" id="UP000014500"/>
    </source>
</evidence>
<dbReference type="PRINTS" id="PR00301">
    <property type="entry name" value="HEATSHOCK70"/>
</dbReference>
<keyword evidence="2 4" id="KW-0547">Nucleotide-binding</keyword>
<dbReference type="EMBL" id="JH431636">
    <property type="status" value="NOT_ANNOTATED_CDS"/>
    <property type="molecule type" value="Genomic_DNA"/>
</dbReference>
<dbReference type="GO" id="GO:0006950">
    <property type="term" value="P:response to stress"/>
    <property type="evidence" value="ECO:0007669"/>
    <property type="project" value="UniProtKB-ARBA"/>
</dbReference>
<name>T1IWZ9_STRMM</name>
<evidence type="ECO:0000256" key="1">
    <source>
        <dbReference type="ARBA" id="ARBA00007381"/>
    </source>
</evidence>
<organism evidence="6 7">
    <name type="scientific">Strigamia maritima</name>
    <name type="common">European centipede</name>
    <name type="synonym">Geophilus maritimus</name>
    <dbReference type="NCBI Taxonomy" id="126957"/>
    <lineage>
        <taxon>Eukaryota</taxon>
        <taxon>Metazoa</taxon>
        <taxon>Ecdysozoa</taxon>
        <taxon>Arthropoda</taxon>
        <taxon>Myriapoda</taxon>
        <taxon>Chilopoda</taxon>
        <taxon>Pleurostigmophora</taxon>
        <taxon>Geophilomorpha</taxon>
        <taxon>Linotaeniidae</taxon>
        <taxon>Strigamia</taxon>
    </lineage>
</organism>
<evidence type="ECO:0000313" key="6">
    <source>
        <dbReference type="EnsemblMetazoa" id="SMAR005729-PA"/>
    </source>
</evidence>
<evidence type="ECO:0000256" key="2">
    <source>
        <dbReference type="ARBA" id="ARBA00022741"/>
    </source>
</evidence>
<dbReference type="InterPro" id="IPR013126">
    <property type="entry name" value="Hsp_70_fam"/>
</dbReference>
<evidence type="ECO:0000256" key="4">
    <source>
        <dbReference type="RuleBase" id="RU003322"/>
    </source>
</evidence>
<dbReference type="GO" id="GO:0005524">
    <property type="term" value="F:ATP binding"/>
    <property type="evidence" value="ECO:0007669"/>
    <property type="project" value="UniProtKB-KW"/>
</dbReference>
<evidence type="ECO:0000256" key="5">
    <source>
        <dbReference type="SAM" id="Phobius"/>
    </source>
</evidence>
<dbReference type="EnsemblMetazoa" id="SMAR005729-RA">
    <property type="protein sequence ID" value="SMAR005729-PA"/>
    <property type="gene ID" value="SMAR005729"/>
</dbReference>
<dbReference type="SUPFAM" id="SSF53067">
    <property type="entry name" value="Actin-like ATPase domain"/>
    <property type="match status" value="2"/>
</dbReference>
<protein>
    <submittedName>
        <fullName evidence="6">Uncharacterized protein</fullName>
    </submittedName>
</protein>
<keyword evidence="5" id="KW-0472">Membrane</keyword>
<reference evidence="6" key="2">
    <citation type="submission" date="2015-02" db="UniProtKB">
        <authorList>
            <consortium name="EnsemblMetazoa"/>
        </authorList>
    </citation>
    <scope>IDENTIFICATION</scope>
</reference>
<dbReference type="PANTHER" id="PTHR19375">
    <property type="entry name" value="HEAT SHOCK PROTEIN 70KDA"/>
    <property type="match status" value="1"/>
</dbReference>
<dbReference type="HOGENOM" id="CLU_005965_2_3_1"/>
<dbReference type="FunFam" id="3.30.30.30:FF:000001">
    <property type="entry name" value="heat shock 70 kDa protein-like"/>
    <property type="match status" value="1"/>
</dbReference>
<dbReference type="SUPFAM" id="SSF100934">
    <property type="entry name" value="Heat shock protein 70kD (HSP70), C-terminal subdomain"/>
    <property type="match status" value="1"/>
</dbReference>
<dbReference type="Pfam" id="PF00012">
    <property type="entry name" value="HSP70"/>
    <property type="match status" value="1"/>
</dbReference>
<dbReference type="Gene3D" id="2.60.34.10">
    <property type="entry name" value="Substrate Binding Domain Of DNAk, Chain A, domain 1"/>
    <property type="match status" value="1"/>
</dbReference>
<comment type="similarity">
    <text evidence="1 4">Belongs to the heat shock protein 70 family.</text>
</comment>
<dbReference type="eggNOG" id="KOG0101">
    <property type="taxonomic scope" value="Eukaryota"/>
</dbReference>
<dbReference type="CDD" id="cd24028">
    <property type="entry name" value="ASKHA_NBD_HSP70_HSPA1-like"/>
    <property type="match status" value="1"/>
</dbReference>
<dbReference type="SUPFAM" id="SSF100920">
    <property type="entry name" value="Heat shock protein 70kD (HSP70), peptide-binding domain"/>
    <property type="match status" value="1"/>
</dbReference>
<dbReference type="InterPro" id="IPR029048">
    <property type="entry name" value="HSP70_C_sf"/>
</dbReference>
<dbReference type="Gene3D" id="3.90.640.10">
    <property type="entry name" value="Actin, Chain A, domain 4"/>
    <property type="match status" value="1"/>
</dbReference>
<dbReference type="STRING" id="126957.T1IWZ9"/>
<reference evidence="7" key="1">
    <citation type="submission" date="2011-05" db="EMBL/GenBank/DDBJ databases">
        <authorList>
            <person name="Richards S.R."/>
            <person name="Qu J."/>
            <person name="Jiang H."/>
            <person name="Jhangiani S.N."/>
            <person name="Agravi P."/>
            <person name="Goodspeed R."/>
            <person name="Gross S."/>
            <person name="Mandapat C."/>
            <person name="Jackson L."/>
            <person name="Mathew T."/>
            <person name="Pu L."/>
            <person name="Thornton R."/>
            <person name="Saada N."/>
            <person name="Wilczek-Boney K.B."/>
            <person name="Lee S."/>
            <person name="Kovar C."/>
            <person name="Wu Y."/>
            <person name="Scherer S.E."/>
            <person name="Worley K.C."/>
            <person name="Muzny D.M."/>
            <person name="Gibbs R."/>
        </authorList>
    </citation>
    <scope>NUCLEOTIDE SEQUENCE</scope>
    <source>
        <strain evidence="7">Brora</strain>
    </source>
</reference>
<keyword evidence="5" id="KW-0812">Transmembrane</keyword>
<dbReference type="InterPro" id="IPR043129">
    <property type="entry name" value="ATPase_NBD"/>
</dbReference>
<sequence length="691" mass="76291">MFRNIPVPPAIGFGALLIVSLFSLRLLLRSRRKRKITRIIETLFGRKLSKPPAVGLDIGTSFCRVAVYQDGKVQVVSDQQGRRAIPSCVSFGVKDCVTGEQAISWLTHNAINTVYDAKLMMGRRFEDPVVKNGCKYWSYKVISDEGKAKIEVEFKGRCTVFSPEEITTLLLKKLKEMAEYQVGDRLEDAVITVPAFFTDSQRQATIEAGVNAGFRVMRLINEPAAAAVAFGFAKRLGKSEVNILVMHIGAGTSDASLVLIHEGTFTVKATAGDANLGGKDFDERLMMYFQKEFKQKFHKDLDGNNNALLRLRHACEKAKITLGATSIANIELDSLLPDLDFYATITKNDFEDICSDLFDKLIGPVAKVLKDAKLPKSQVDHVVLVGACTHVPKFQQVLNVFFEGREPDRVLDPEDAAVIGAALQAAVLAGHNVDKLPDLALLDVNPLSLGIETVGGIMTILIPRNSVLPARETQIFTTYLDNQSSVLVQVYEGERGVTKDNNFLGKFKLSGIPPMPRGVPQVCVTFTIDVNGILTVTACEKNTGKENKITITRNQNQLNKDLILRKVQEAAKYKEEDDQVCQRVSAKISYENYVFKVKSTMEDLESSVKDRVSEEDRNSVLNKCYEAMQWLTSNPTANKEELLARLAEMEIACSPVIAKLYALKGVICPGSTSTMHASSGNHRSTILESLD</sequence>
<dbReference type="AlphaFoldDB" id="T1IWZ9"/>
<evidence type="ECO:0000256" key="3">
    <source>
        <dbReference type="ARBA" id="ARBA00022840"/>
    </source>
</evidence>
<dbReference type="Gene3D" id="1.20.1270.10">
    <property type="match status" value="1"/>
</dbReference>
<dbReference type="FunFam" id="3.90.640.10:FF:000002">
    <property type="entry name" value="Heat shock 70 kDa"/>
    <property type="match status" value="1"/>
</dbReference>
<dbReference type="Proteomes" id="UP000014500">
    <property type="component" value="Unassembled WGS sequence"/>
</dbReference>
<keyword evidence="3 4" id="KW-0067">ATP-binding</keyword>
<dbReference type="Gene3D" id="3.30.420.40">
    <property type="match status" value="2"/>
</dbReference>